<feature type="region of interest" description="Disordered" evidence="1">
    <location>
        <begin position="1"/>
        <end position="56"/>
    </location>
</feature>
<evidence type="ECO:0000256" key="1">
    <source>
        <dbReference type="SAM" id="MobiDB-lite"/>
    </source>
</evidence>
<reference evidence="3" key="1">
    <citation type="submission" date="2022-10" db="EMBL/GenBank/DDBJ databases">
        <title>Hoeflea sp. J2-29, isolated from marine algae.</title>
        <authorList>
            <person name="Kristyanto S."/>
            <person name="Kim J.M."/>
            <person name="Jeon C.O."/>
        </authorList>
    </citation>
    <scope>NUCLEOTIDE SEQUENCE</scope>
    <source>
        <strain evidence="3">J2-29</strain>
    </source>
</reference>
<name>A0ABT3YA38_9HYPH</name>
<organism evidence="3 4">
    <name type="scientific">Hoeflea ulvae</name>
    <dbReference type="NCBI Taxonomy" id="2983764"/>
    <lineage>
        <taxon>Bacteria</taxon>
        <taxon>Pseudomonadati</taxon>
        <taxon>Pseudomonadota</taxon>
        <taxon>Alphaproteobacteria</taxon>
        <taxon>Hyphomicrobiales</taxon>
        <taxon>Rhizobiaceae</taxon>
        <taxon>Hoeflea</taxon>
    </lineage>
</organism>
<keyword evidence="3" id="KW-0456">Lyase</keyword>
<dbReference type="EC" id="4.2.1.75" evidence="3"/>
<evidence type="ECO:0000313" key="3">
    <source>
        <dbReference type="EMBL" id="MCY0092752.1"/>
    </source>
</evidence>
<proteinExistence type="predicted"/>
<accession>A0ABT3YA38</accession>
<protein>
    <submittedName>
        <fullName evidence="3">Uroporphyrinogen-III synthase</fullName>
        <ecNumber evidence="3">4.2.1.75</ecNumber>
    </submittedName>
</protein>
<dbReference type="GO" id="GO:0004852">
    <property type="term" value="F:uroporphyrinogen-III synthase activity"/>
    <property type="evidence" value="ECO:0007669"/>
    <property type="project" value="UniProtKB-EC"/>
</dbReference>
<dbReference type="Gene3D" id="3.40.50.10090">
    <property type="match status" value="1"/>
</dbReference>
<feature type="compositionally biased region" description="Gly residues" evidence="1">
    <location>
        <begin position="9"/>
        <end position="19"/>
    </location>
</feature>
<dbReference type="InterPro" id="IPR003754">
    <property type="entry name" value="4pyrrol_synth_uPrphyn_synth"/>
</dbReference>
<keyword evidence="4" id="KW-1185">Reference proteome</keyword>
<evidence type="ECO:0000259" key="2">
    <source>
        <dbReference type="Pfam" id="PF02602"/>
    </source>
</evidence>
<gene>
    <name evidence="3" type="ORF">OEG82_01635</name>
</gene>
<dbReference type="EMBL" id="JAOVZQ010000001">
    <property type="protein sequence ID" value="MCY0092752.1"/>
    <property type="molecule type" value="Genomic_DNA"/>
</dbReference>
<comment type="caution">
    <text evidence="3">The sequence shown here is derived from an EMBL/GenBank/DDBJ whole genome shotgun (WGS) entry which is preliminary data.</text>
</comment>
<dbReference type="Pfam" id="PF02602">
    <property type="entry name" value="HEM4"/>
    <property type="match status" value="1"/>
</dbReference>
<dbReference type="InterPro" id="IPR036108">
    <property type="entry name" value="4pyrrol_syn_uPrphyn_synt_sf"/>
</dbReference>
<dbReference type="Proteomes" id="UP001081283">
    <property type="component" value="Unassembled WGS sequence"/>
</dbReference>
<sequence length="181" mass="19762">MSRAAGACGRPGHGGGRAQGGLWRYPRRPGHGRGACPLHHPREDRPQADSQATESRSRTPLVYLAGVPRTTTLEEVFAAAREALVVLECYKMDEISYTTDFLKSDILSPAPDLVLLYSANAARRFCGLFKGNELGERLESARFVCLSQAIATELPDPWQRRSIIAQRPDEDSLLASLASLG</sequence>
<dbReference type="SUPFAM" id="SSF69618">
    <property type="entry name" value="HemD-like"/>
    <property type="match status" value="1"/>
</dbReference>
<feature type="domain" description="Tetrapyrrole biosynthesis uroporphyrinogen III synthase" evidence="2">
    <location>
        <begin position="59"/>
        <end position="174"/>
    </location>
</feature>
<evidence type="ECO:0000313" key="4">
    <source>
        <dbReference type="Proteomes" id="UP001081283"/>
    </source>
</evidence>